<dbReference type="Proteomes" id="UP001057402">
    <property type="component" value="Chromosome 4"/>
</dbReference>
<organism evidence="1 2">
    <name type="scientific">Melastoma candidum</name>
    <dbReference type="NCBI Taxonomy" id="119954"/>
    <lineage>
        <taxon>Eukaryota</taxon>
        <taxon>Viridiplantae</taxon>
        <taxon>Streptophyta</taxon>
        <taxon>Embryophyta</taxon>
        <taxon>Tracheophyta</taxon>
        <taxon>Spermatophyta</taxon>
        <taxon>Magnoliopsida</taxon>
        <taxon>eudicotyledons</taxon>
        <taxon>Gunneridae</taxon>
        <taxon>Pentapetalae</taxon>
        <taxon>rosids</taxon>
        <taxon>malvids</taxon>
        <taxon>Myrtales</taxon>
        <taxon>Melastomataceae</taxon>
        <taxon>Melastomatoideae</taxon>
        <taxon>Melastomateae</taxon>
        <taxon>Melastoma</taxon>
    </lineage>
</organism>
<comment type="caution">
    <text evidence="1">The sequence shown here is derived from an EMBL/GenBank/DDBJ whole genome shotgun (WGS) entry which is preliminary data.</text>
</comment>
<evidence type="ECO:0000313" key="2">
    <source>
        <dbReference type="Proteomes" id="UP001057402"/>
    </source>
</evidence>
<gene>
    <name evidence="1" type="ORF">MLD38_011094</name>
</gene>
<sequence>MSVLLLRKVSLRRCITTPAAGSTIAAASSSSSSSSCNAIPENPTSAYYDDRVREAALSDDPAALVSLLNKRVRDRCFNTARTFNFLTNTAASLQSLPSLIETLSRLPRGFARKNAFDALVHRLCKLDQRDHARHVLDVMSKLGDGLNAASFHPFLLSLDHSGLKEARRVVDIMREHQVSPDTAAYNFLLMACCARGDVGSAAGVLEEMEGEGVNADSRTYHAMVLGAVKAGKVDAAFDVLCRMADDGVSPLYATLVVLIKWMASRELWGEAVELVSAYKGRSAGLDAESFGVLASEMIRKGRKAEAAAVVEEMARMGLRLGNKLTEFRNEMAKK</sequence>
<dbReference type="EMBL" id="CM042883">
    <property type="protein sequence ID" value="KAI4372913.1"/>
    <property type="molecule type" value="Genomic_DNA"/>
</dbReference>
<accession>A0ACB9R1Y9</accession>
<proteinExistence type="predicted"/>
<name>A0ACB9R1Y9_9MYRT</name>
<keyword evidence="2" id="KW-1185">Reference proteome</keyword>
<evidence type="ECO:0000313" key="1">
    <source>
        <dbReference type="EMBL" id="KAI4372913.1"/>
    </source>
</evidence>
<reference evidence="2" key="1">
    <citation type="journal article" date="2023" name="Front. Plant Sci.">
        <title>Chromosomal-level genome assembly of Melastoma candidum provides insights into trichome evolution.</title>
        <authorList>
            <person name="Zhong Y."/>
            <person name="Wu W."/>
            <person name="Sun C."/>
            <person name="Zou P."/>
            <person name="Liu Y."/>
            <person name="Dai S."/>
            <person name="Zhou R."/>
        </authorList>
    </citation>
    <scope>NUCLEOTIDE SEQUENCE [LARGE SCALE GENOMIC DNA]</scope>
</reference>
<protein>
    <submittedName>
        <fullName evidence="1">Uncharacterized protein</fullName>
    </submittedName>
</protein>